<dbReference type="KEGG" id="hazt:108680642"/>
<accession>A0A8B7PFT6</accession>
<evidence type="ECO:0000313" key="2">
    <source>
        <dbReference type="Proteomes" id="UP000694843"/>
    </source>
</evidence>
<dbReference type="Pfam" id="PF15052">
    <property type="entry name" value="TMEM169"/>
    <property type="match status" value="1"/>
</dbReference>
<organism evidence="2 3">
    <name type="scientific">Hyalella azteca</name>
    <name type="common">Amphipod</name>
    <dbReference type="NCBI Taxonomy" id="294128"/>
    <lineage>
        <taxon>Eukaryota</taxon>
        <taxon>Metazoa</taxon>
        <taxon>Ecdysozoa</taxon>
        <taxon>Arthropoda</taxon>
        <taxon>Crustacea</taxon>
        <taxon>Multicrustacea</taxon>
        <taxon>Malacostraca</taxon>
        <taxon>Eumalacostraca</taxon>
        <taxon>Peracarida</taxon>
        <taxon>Amphipoda</taxon>
        <taxon>Senticaudata</taxon>
        <taxon>Talitrida</taxon>
        <taxon>Talitroidea</taxon>
        <taxon>Hyalellidae</taxon>
        <taxon>Hyalella</taxon>
    </lineage>
</organism>
<evidence type="ECO:0000313" key="3">
    <source>
        <dbReference type="RefSeq" id="XP_018025004.1"/>
    </source>
</evidence>
<feature type="region of interest" description="Disordered" evidence="1">
    <location>
        <begin position="252"/>
        <end position="314"/>
    </location>
</feature>
<keyword evidence="2" id="KW-1185">Reference proteome</keyword>
<dbReference type="Proteomes" id="UP000694843">
    <property type="component" value="Unplaced"/>
</dbReference>
<proteinExistence type="predicted"/>
<dbReference type="OrthoDB" id="10066407at2759"/>
<gene>
    <name evidence="3" type="primary">LOC108680642</name>
</gene>
<dbReference type="AlphaFoldDB" id="A0A8B7PFT6"/>
<evidence type="ECO:0000256" key="1">
    <source>
        <dbReference type="SAM" id="MobiDB-lite"/>
    </source>
</evidence>
<dbReference type="RefSeq" id="XP_018025004.1">
    <property type="nucleotide sequence ID" value="XM_018169515.2"/>
</dbReference>
<sequence length="556" mass="58374">METELDRVQADSAGEDDEGESGSAECLLQDNFIRSHTGVSSVGCGSPNLSEQTASTTDLLLRDASQASLVSDAASGAMCERASKSSAASIALSRKSSSPAHYGPALIRDNNLDNSAANSLHSSCSVISNDSSKVISITGIERTESDTIVLGKCPESEISASLAMLPPIKKLNAPQSMSAASQSSLNNLLETLSTASDKVGVLDVNLDDLHPTTATPDSDMEAILRSGHTLDPPLDPPPGLQEAADRILQTSTQNHSSLKETPPDMPAKSNGKSTGNGKQNSGDYATKSGTTRRGEANGTDRSGEGGVKETSVVFSEPNGLDSYVTLTGTIKRGKKKGQNMDVKVQLSREQLEQLEESLSATAGGALTGSGAAPGGGTQRCCSCSKGPHVLLLSLIAAPLVFLWASLYSFYLGTITWYSLLVRATEAMCVLRVLLSPLLMLLYPFLIVLLTLGLGLYSAVVQVSWCWRRWVSAVGDPEKGFYGWLCSLLSLEDCAPYETVVLSTLAPAARDSEADTALSDDPVMQLQDACAIEIEETPFKVAVTQLSESQAGSAAVG</sequence>
<dbReference type="InterPro" id="IPR029386">
    <property type="entry name" value="TMEM169"/>
</dbReference>
<feature type="compositionally biased region" description="Polar residues" evidence="1">
    <location>
        <begin position="270"/>
        <end position="291"/>
    </location>
</feature>
<dbReference type="PANTHER" id="PTHR31777:SF0">
    <property type="entry name" value="TRANSMEMBRANE PROTEIN 169"/>
    <property type="match status" value="1"/>
</dbReference>
<reference evidence="3" key="1">
    <citation type="submission" date="2025-08" db="UniProtKB">
        <authorList>
            <consortium name="RefSeq"/>
        </authorList>
    </citation>
    <scope>IDENTIFICATION</scope>
    <source>
        <tissue evidence="3">Whole organism</tissue>
    </source>
</reference>
<dbReference type="PANTHER" id="PTHR31777">
    <property type="entry name" value="TRANSMEMBRANE PROTEIN 169"/>
    <property type="match status" value="1"/>
</dbReference>
<protein>
    <submittedName>
        <fullName evidence="3">Uncharacterized protein LOC108680642 isoform X1</fullName>
    </submittedName>
</protein>
<dbReference type="GeneID" id="108680642"/>
<feature type="region of interest" description="Disordered" evidence="1">
    <location>
        <begin position="1"/>
        <end position="25"/>
    </location>
</feature>
<name>A0A8B7PFT6_HYAAZ</name>